<evidence type="ECO:0000313" key="6">
    <source>
        <dbReference type="Proteomes" id="UP001202550"/>
    </source>
</evidence>
<gene>
    <name evidence="5" type="ORF">M3N55_10445</name>
</gene>
<dbReference type="InterPro" id="IPR001296">
    <property type="entry name" value="Glyco_trans_1"/>
</dbReference>
<feature type="domain" description="Glycosyl transferase family 1" evidence="3">
    <location>
        <begin position="205"/>
        <end position="368"/>
    </location>
</feature>
<dbReference type="Pfam" id="PF00534">
    <property type="entry name" value="Glycos_transf_1"/>
    <property type="match status" value="1"/>
</dbReference>
<accession>A0ABT0M2R2</accession>
<keyword evidence="6" id="KW-1185">Reference proteome</keyword>
<evidence type="ECO:0000259" key="4">
    <source>
        <dbReference type="Pfam" id="PF13439"/>
    </source>
</evidence>
<name>A0ABT0M2R2_9RHOB</name>
<dbReference type="EMBL" id="JALZWP010000009">
    <property type="protein sequence ID" value="MCL1629151.1"/>
    <property type="molecule type" value="Genomic_DNA"/>
</dbReference>
<dbReference type="CDD" id="cd03801">
    <property type="entry name" value="GT4_PimA-like"/>
    <property type="match status" value="1"/>
</dbReference>
<evidence type="ECO:0000259" key="3">
    <source>
        <dbReference type="Pfam" id="PF00534"/>
    </source>
</evidence>
<dbReference type="PANTHER" id="PTHR12526:SF510">
    <property type="entry name" value="D-INOSITOL 3-PHOSPHATE GLYCOSYLTRANSFERASE"/>
    <property type="match status" value="1"/>
</dbReference>
<dbReference type="SUPFAM" id="SSF53756">
    <property type="entry name" value="UDP-Glycosyltransferase/glycogen phosphorylase"/>
    <property type="match status" value="1"/>
</dbReference>
<dbReference type="PANTHER" id="PTHR12526">
    <property type="entry name" value="GLYCOSYLTRANSFERASE"/>
    <property type="match status" value="1"/>
</dbReference>
<evidence type="ECO:0000256" key="1">
    <source>
        <dbReference type="ARBA" id="ARBA00022676"/>
    </source>
</evidence>
<protein>
    <submittedName>
        <fullName evidence="5">Glycosyltransferase family 4 protein</fullName>
    </submittedName>
</protein>
<organism evidence="5 6">
    <name type="scientific">Roseinatronobacter domitianus</name>
    <dbReference type="NCBI Taxonomy" id="2940293"/>
    <lineage>
        <taxon>Bacteria</taxon>
        <taxon>Pseudomonadati</taxon>
        <taxon>Pseudomonadota</taxon>
        <taxon>Alphaproteobacteria</taxon>
        <taxon>Rhodobacterales</taxon>
        <taxon>Paracoccaceae</taxon>
        <taxon>Roseinatronobacter</taxon>
    </lineage>
</organism>
<comment type="caution">
    <text evidence="5">The sequence shown here is derived from an EMBL/GenBank/DDBJ whole genome shotgun (WGS) entry which is preliminary data.</text>
</comment>
<dbReference type="Pfam" id="PF13439">
    <property type="entry name" value="Glyco_transf_4"/>
    <property type="match status" value="1"/>
</dbReference>
<feature type="domain" description="Glycosyltransferase subfamily 4-like N-terminal" evidence="4">
    <location>
        <begin position="44"/>
        <end position="193"/>
    </location>
</feature>
<dbReference type="Gene3D" id="3.40.50.2000">
    <property type="entry name" value="Glycogen Phosphorylase B"/>
    <property type="match status" value="2"/>
</dbReference>
<evidence type="ECO:0000313" key="5">
    <source>
        <dbReference type="EMBL" id="MCL1629151.1"/>
    </source>
</evidence>
<dbReference type="InterPro" id="IPR028098">
    <property type="entry name" value="Glyco_trans_4-like_N"/>
</dbReference>
<keyword evidence="1" id="KW-0328">Glycosyltransferase</keyword>
<dbReference type="Proteomes" id="UP001202550">
    <property type="component" value="Unassembled WGS sequence"/>
</dbReference>
<sequence>MTRLSILAISHESLLYGAPRSLIFACLHLVQRHDIRLLTHGAGDLVSFAREQGIDIKVLNPCNGVPDTTRAPLTYRVEQAWLRVQRRLCKLARLGRVWREARIVDLVYVNTVLHSAPVLAAWLRKRPVVIHVREAENYLKPRGRALGRLSRMLGRARAVICVSEAVRKLVLEVPGTGLRPDQVHTVYNGIHAEQFRPDPAQGQALRAQLGIAEDAPVVAFLGSMKPRKGLDLLMAAAQGLQAQNPDLHYIIGGGSAEDIAAFRAAHLPDALAPRVHFLGFVQDVRPVLWAADIFTMLSRVEPFARVNLEASAAGCAVLATAVDGNPEIFTHEDNALLVASDDTDAIRDSLARLVSDPALRDRLSARAQAVVTERFTMEACHNQIEAILTDAVQAKRAVP</sequence>
<proteinExistence type="predicted"/>
<dbReference type="RefSeq" id="WP_249058598.1">
    <property type="nucleotide sequence ID" value="NZ_JALZWP010000009.1"/>
</dbReference>
<keyword evidence="2" id="KW-0808">Transferase</keyword>
<reference evidence="5 6" key="1">
    <citation type="submission" date="2022-05" db="EMBL/GenBank/DDBJ databases">
        <title>Seasonal and diel survey of microbial diversity of the Tyrrhenian coast.</title>
        <authorList>
            <person name="Gattoni G."/>
            <person name="Corral P."/>
        </authorList>
    </citation>
    <scope>NUCLEOTIDE SEQUENCE [LARGE SCALE GENOMIC DNA]</scope>
    <source>
        <strain evidence="5 6">V10</strain>
    </source>
</reference>
<evidence type="ECO:0000256" key="2">
    <source>
        <dbReference type="ARBA" id="ARBA00022679"/>
    </source>
</evidence>